<dbReference type="HOGENOM" id="CLU_022094_0_0_1"/>
<dbReference type="KEGG" id="mbe:MBM_01269"/>
<proteinExistence type="predicted"/>
<feature type="compositionally biased region" description="Low complexity" evidence="1">
    <location>
        <begin position="501"/>
        <end position="511"/>
    </location>
</feature>
<dbReference type="eggNOG" id="ENOG502SAKR">
    <property type="taxonomic scope" value="Eukaryota"/>
</dbReference>
<dbReference type="PANTHER" id="PTHR40018:SF1">
    <property type="entry name" value="[PSI+] INDUCTION PROTEIN 2"/>
    <property type="match status" value="1"/>
</dbReference>
<dbReference type="OMA" id="HDQGYGA"/>
<evidence type="ECO:0008006" key="4">
    <source>
        <dbReference type="Google" id="ProtNLM"/>
    </source>
</evidence>
<dbReference type="InParanoid" id="K1X622"/>
<dbReference type="PANTHER" id="PTHR40018">
    <property type="entry name" value="[PSI+] INDUCTION PROTEIN 2"/>
    <property type="match status" value="1"/>
</dbReference>
<gene>
    <name evidence="2" type="ORF">MBM_01269</name>
</gene>
<dbReference type="AlphaFoldDB" id="K1X622"/>
<sequence>MPHITTAMHNSVRRGLGEFMVNSLLGRRSITQDVTNSFSSWDSCMNADYCKWPVIAGIVIASLIVLSVLTCIGRVCCCGASCCCACFSFLSCCDCCGDSCAGKKEKPHKHLDDPFTNGHAAHRGYQAPPPMMGGALPPPLTAPFPASGHAAGTLMPLASKRPEPTQYAQFEVGKNGLYVEPKTVELHEDALPPMPSWDTAAKKHVEDEKNAVELQLLEPASGQKMSLAADAAVAGTSGPPSPMEGLGNRAGKNGYMGIAGDNYGQNRSAYSVRHASPSPGMAGQGRGGYGGKSPGGYDGYGQARGFEQDQYGQSAPGGYEAQGRGYDTLPQEGYADGNGFGAAAAGYGPRKPPLRQYANDQYSTDGRSPPNRQYTGDSSRAMTPGRQYSDQSYGPDTFAQNAPPRGPSRGPDPNGGYNNGPIPRGPSRGPGPNDGYNNNPIPRGPSRGPSPNDVYNQFPLPRGPSRGPSGGPVNTAAPAPNNNSGFDFGIGSTRPSPPPQQRFSPPRQPSFASELPAHDVQQGYFDNAGTTARRTPPPLETAYPGYRPYAPANKGQGTPSALTPGGKDEPERWDPVREY</sequence>
<dbReference type="EMBL" id="JH921429">
    <property type="protein sequence ID" value="EKD20587.1"/>
    <property type="molecule type" value="Genomic_DNA"/>
</dbReference>
<feature type="compositionally biased region" description="Low complexity" evidence="1">
    <location>
        <begin position="411"/>
        <end position="452"/>
    </location>
</feature>
<name>K1X622_MARBU</name>
<feature type="compositionally biased region" description="Low complexity" evidence="1">
    <location>
        <begin position="333"/>
        <end position="348"/>
    </location>
</feature>
<dbReference type="InterPro" id="IPR037504">
    <property type="entry name" value="PSI_induc_2"/>
</dbReference>
<dbReference type="GO" id="GO:0005886">
    <property type="term" value="C:plasma membrane"/>
    <property type="evidence" value="ECO:0007669"/>
    <property type="project" value="TreeGrafter"/>
</dbReference>
<evidence type="ECO:0000256" key="1">
    <source>
        <dbReference type="SAM" id="MobiDB-lite"/>
    </source>
</evidence>
<reference evidence="2 3" key="1">
    <citation type="journal article" date="2012" name="BMC Genomics">
        <title>Sequencing the genome of Marssonina brunnea reveals fungus-poplar co-evolution.</title>
        <authorList>
            <person name="Zhu S."/>
            <person name="Cao Y.-Z."/>
            <person name="Jiang C."/>
            <person name="Tan B.-Y."/>
            <person name="Wang Z."/>
            <person name="Feng S."/>
            <person name="Zhang L."/>
            <person name="Su X.-H."/>
            <person name="Brejova B."/>
            <person name="Vinar T."/>
            <person name="Xu M."/>
            <person name="Wang M.-X."/>
            <person name="Zhang S.-G."/>
            <person name="Huang M.-R."/>
            <person name="Wu R."/>
            <person name="Zhou Y."/>
        </authorList>
    </citation>
    <scope>NUCLEOTIDE SEQUENCE [LARGE SCALE GENOMIC DNA]</scope>
    <source>
        <strain evidence="2 3">MB_m1</strain>
    </source>
</reference>
<evidence type="ECO:0000313" key="3">
    <source>
        <dbReference type="Proteomes" id="UP000006753"/>
    </source>
</evidence>
<feature type="region of interest" description="Disordered" evidence="1">
    <location>
        <begin position="230"/>
        <end position="249"/>
    </location>
</feature>
<dbReference type="STRING" id="1072389.K1X622"/>
<dbReference type="GO" id="GO:0005935">
    <property type="term" value="C:cellular bud neck"/>
    <property type="evidence" value="ECO:0007669"/>
    <property type="project" value="TreeGrafter"/>
</dbReference>
<evidence type="ECO:0000313" key="2">
    <source>
        <dbReference type="EMBL" id="EKD20587.1"/>
    </source>
</evidence>
<dbReference type="Proteomes" id="UP000006753">
    <property type="component" value="Unassembled WGS sequence"/>
</dbReference>
<feature type="compositionally biased region" description="Polar residues" evidence="1">
    <location>
        <begin position="358"/>
        <end position="400"/>
    </location>
</feature>
<dbReference type="OrthoDB" id="5401332at2759"/>
<organism evidence="2 3">
    <name type="scientific">Marssonina brunnea f. sp. multigermtubi (strain MB_m1)</name>
    <name type="common">Marssonina leaf spot fungus</name>
    <dbReference type="NCBI Taxonomy" id="1072389"/>
    <lineage>
        <taxon>Eukaryota</taxon>
        <taxon>Fungi</taxon>
        <taxon>Dikarya</taxon>
        <taxon>Ascomycota</taxon>
        <taxon>Pezizomycotina</taxon>
        <taxon>Leotiomycetes</taxon>
        <taxon>Helotiales</taxon>
        <taxon>Drepanopezizaceae</taxon>
        <taxon>Drepanopeziza</taxon>
    </lineage>
</organism>
<feature type="compositionally biased region" description="Low complexity" evidence="1">
    <location>
        <begin position="463"/>
        <end position="483"/>
    </location>
</feature>
<keyword evidence="3" id="KW-1185">Reference proteome</keyword>
<feature type="region of interest" description="Disordered" evidence="1">
    <location>
        <begin position="270"/>
        <end position="579"/>
    </location>
</feature>
<feature type="compositionally biased region" description="Basic and acidic residues" evidence="1">
    <location>
        <begin position="566"/>
        <end position="579"/>
    </location>
</feature>
<feature type="compositionally biased region" description="Gly residues" evidence="1">
    <location>
        <begin position="282"/>
        <end position="299"/>
    </location>
</feature>
<accession>K1X622</accession>
<protein>
    <recommendedName>
        <fullName evidence="4">Fibroin-3 related protein</fullName>
    </recommendedName>
</protein>